<name>A0A212RSN8_RHOAC</name>
<dbReference type="GO" id="GO:0016853">
    <property type="term" value="F:isomerase activity"/>
    <property type="evidence" value="ECO:0007669"/>
    <property type="project" value="UniProtKB-KW"/>
</dbReference>
<evidence type="ECO:0000313" key="2">
    <source>
        <dbReference type="EMBL" id="SNB75631.1"/>
    </source>
</evidence>
<dbReference type="Proteomes" id="UP000198418">
    <property type="component" value="Unassembled WGS sequence"/>
</dbReference>
<dbReference type="RefSeq" id="WP_088521255.1">
    <property type="nucleotide sequence ID" value="NZ_FYDG01000007.1"/>
</dbReference>
<sequence length="792" mass="87878">MKIPRRLGLVLLALLAAAALAALAYAAWLWRFALIHGADDVHRFDAPRPAITTAASIDYARDVKPIFEKRCVVCHACYDAPCQLKLGSFEGIARGLSAAPVYDGQRLAAAAPSRLYIDADTASQWREQGFSPVLNEYRTRPGDNRALSLISRLMALKRAHPQPASGLSDKNLDYGINRAQSCPKIQDFKLYEKTHPEAGMPFGLPGLSAAEEATINRWLDAGAPAAEPPAPPAEIQQMARDWESFLNGDSLKERLMSRYLYEHLFLAHLYLDGAQTGPAYRLVRSASPPGAPVAQIATRRPFDDPGVARVYYRLQPDREPIVAKTHMPYRFDRTRMARYRALFLTPDYPVAALPDYDPDTASNGLASFADMPESARYRFMLDDAQYFIMTFIKGPVCRGQVALNVIEDRFFVFFLAPQTEIAREPDDVARRALERMSLPAADGSDSAAVLTDWRNLAAQEQSYLAARAESLKRFAKTLGGPRLDMIWDGDGDNPNAALTVLRHFDNATIVRGLVGAPAKTAWVIDYGLFERIYYLLAAGYDVFGNLTHNLNSRLYMDFLRMEGEANFISFLPAGARAAQIHYWYRDASRETLEHMRALALTPDAATDIAFDDGDAKLALYAMIERRLAPALDRRLSLARTAPELRAPMEALAALRGPALSLMPELAHMAVADARGEVSYFTLVKDAGHFNVTRLLLERNELAPEENALTVVPGLIGAYPNALFRLQASELPALAEAIAGLRTEQDYAALSARFAVRRTDPGFWEFSDALQAAEARMDQADRGLLDYNRLENR</sequence>
<keyword evidence="3" id="KW-1185">Reference proteome</keyword>
<dbReference type="OrthoDB" id="9809746at2"/>
<gene>
    <name evidence="2" type="ORF">SAMN06265338_10712</name>
</gene>
<protein>
    <submittedName>
        <fullName evidence="2">Fatty acid cis/trans isomerase (CTI)</fullName>
    </submittedName>
</protein>
<evidence type="ECO:0000313" key="3">
    <source>
        <dbReference type="Proteomes" id="UP000198418"/>
    </source>
</evidence>
<dbReference type="InterPro" id="IPR010706">
    <property type="entry name" value="Fatty_acid_cis-trans_isomerase"/>
</dbReference>
<accession>A0A212RSN8</accession>
<proteinExistence type="predicted"/>
<keyword evidence="1" id="KW-0732">Signal</keyword>
<dbReference type="Pfam" id="PF06934">
    <property type="entry name" value="CTI"/>
    <property type="match status" value="1"/>
</dbReference>
<keyword evidence="2" id="KW-0413">Isomerase</keyword>
<feature type="chain" id="PRO_5013233704" evidence="1">
    <location>
        <begin position="22"/>
        <end position="792"/>
    </location>
</feature>
<evidence type="ECO:0000256" key="1">
    <source>
        <dbReference type="SAM" id="SignalP"/>
    </source>
</evidence>
<organism evidence="2 3">
    <name type="scientific">Rhodoblastus acidophilus</name>
    <name type="common">Rhodopseudomonas acidophila</name>
    <dbReference type="NCBI Taxonomy" id="1074"/>
    <lineage>
        <taxon>Bacteria</taxon>
        <taxon>Pseudomonadati</taxon>
        <taxon>Pseudomonadota</taxon>
        <taxon>Alphaproteobacteria</taxon>
        <taxon>Hyphomicrobiales</taxon>
        <taxon>Rhodoblastaceae</taxon>
        <taxon>Rhodoblastus</taxon>
    </lineage>
</organism>
<reference evidence="3" key="1">
    <citation type="submission" date="2017-06" db="EMBL/GenBank/DDBJ databases">
        <authorList>
            <person name="Varghese N."/>
            <person name="Submissions S."/>
        </authorList>
    </citation>
    <scope>NUCLEOTIDE SEQUENCE [LARGE SCALE GENOMIC DNA]</scope>
    <source>
        <strain evidence="3">DSM 137</strain>
    </source>
</reference>
<dbReference type="AlphaFoldDB" id="A0A212RSN8"/>
<dbReference type="EMBL" id="FYDG01000007">
    <property type="protein sequence ID" value="SNB75631.1"/>
    <property type="molecule type" value="Genomic_DNA"/>
</dbReference>
<feature type="signal peptide" evidence="1">
    <location>
        <begin position="1"/>
        <end position="21"/>
    </location>
</feature>